<sequence length="121" mass="13364">MQMLKGGIMILIITLSLLQMISSVDVIREDLFSFGIKKTAPAGPNSKHNSHHSLAHKPQMTSSVDVFRQDLFSFGIKRTVPAGPNAKHNSYHSLAHRHLIEVKGKIPGGSFNPIQKNAPHY</sequence>
<protein>
    <submittedName>
        <fullName evidence="2">Uncharacterized protein</fullName>
    </submittedName>
</protein>
<dbReference type="AlphaFoldDB" id="A0A0D3E8F4"/>
<accession>A0A0D3E8F4</accession>
<evidence type="ECO:0000313" key="3">
    <source>
        <dbReference type="Proteomes" id="UP000032141"/>
    </source>
</evidence>
<keyword evidence="1" id="KW-0732">Signal</keyword>
<name>A0A0D3E8F4_BRAOL</name>
<feature type="signal peptide" evidence="1">
    <location>
        <begin position="1"/>
        <end position="23"/>
    </location>
</feature>
<keyword evidence="3" id="KW-1185">Reference proteome</keyword>
<organism evidence="2 3">
    <name type="scientific">Brassica oleracea var. oleracea</name>
    <dbReference type="NCBI Taxonomy" id="109376"/>
    <lineage>
        <taxon>Eukaryota</taxon>
        <taxon>Viridiplantae</taxon>
        <taxon>Streptophyta</taxon>
        <taxon>Embryophyta</taxon>
        <taxon>Tracheophyta</taxon>
        <taxon>Spermatophyta</taxon>
        <taxon>Magnoliopsida</taxon>
        <taxon>eudicotyledons</taxon>
        <taxon>Gunneridae</taxon>
        <taxon>Pentapetalae</taxon>
        <taxon>rosids</taxon>
        <taxon>malvids</taxon>
        <taxon>Brassicales</taxon>
        <taxon>Brassicaceae</taxon>
        <taxon>Brassiceae</taxon>
        <taxon>Brassica</taxon>
    </lineage>
</organism>
<dbReference type="Gramene" id="Bo9g079650.1">
    <property type="protein sequence ID" value="Bo9g079650.1"/>
    <property type="gene ID" value="Bo9g079650"/>
</dbReference>
<reference evidence="2 3" key="1">
    <citation type="journal article" date="2014" name="Genome Biol.">
        <title>Transcriptome and methylome profiling reveals relics of genome dominance in the mesopolyploid Brassica oleracea.</title>
        <authorList>
            <person name="Parkin I.A."/>
            <person name="Koh C."/>
            <person name="Tang H."/>
            <person name="Robinson S.J."/>
            <person name="Kagale S."/>
            <person name="Clarke W.E."/>
            <person name="Town C.D."/>
            <person name="Nixon J."/>
            <person name="Krishnakumar V."/>
            <person name="Bidwell S.L."/>
            <person name="Denoeud F."/>
            <person name="Belcram H."/>
            <person name="Links M.G."/>
            <person name="Just J."/>
            <person name="Clarke C."/>
            <person name="Bender T."/>
            <person name="Huebert T."/>
            <person name="Mason A.S."/>
            <person name="Pires J.C."/>
            <person name="Barker G."/>
            <person name="Moore J."/>
            <person name="Walley P.G."/>
            <person name="Manoli S."/>
            <person name="Batley J."/>
            <person name="Edwards D."/>
            <person name="Nelson M.N."/>
            <person name="Wang X."/>
            <person name="Paterson A.H."/>
            <person name="King G."/>
            <person name="Bancroft I."/>
            <person name="Chalhoub B."/>
            <person name="Sharpe A.G."/>
        </authorList>
    </citation>
    <scope>NUCLEOTIDE SEQUENCE</scope>
    <source>
        <strain evidence="2 3">cv. TO1000</strain>
    </source>
</reference>
<proteinExistence type="predicted"/>
<dbReference type="OMA" id="PNAKHNS"/>
<dbReference type="HOGENOM" id="CLU_2041328_0_0_1"/>
<reference evidence="2" key="2">
    <citation type="submission" date="2015-03" db="UniProtKB">
        <authorList>
            <consortium name="EnsemblPlants"/>
        </authorList>
    </citation>
    <scope>IDENTIFICATION</scope>
</reference>
<dbReference type="Proteomes" id="UP000032141">
    <property type="component" value="Chromosome C9"/>
</dbReference>
<feature type="chain" id="PRO_5002270879" evidence="1">
    <location>
        <begin position="24"/>
        <end position="121"/>
    </location>
</feature>
<evidence type="ECO:0000313" key="2">
    <source>
        <dbReference type="EnsemblPlants" id="Bo9g079650.1"/>
    </source>
</evidence>
<evidence type="ECO:0000256" key="1">
    <source>
        <dbReference type="SAM" id="SignalP"/>
    </source>
</evidence>
<dbReference type="EnsemblPlants" id="Bo9g079650.1">
    <property type="protein sequence ID" value="Bo9g079650.1"/>
    <property type="gene ID" value="Bo9g079650"/>
</dbReference>